<dbReference type="CDD" id="cd14852">
    <property type="entry name" value="LD-carboxypeptidase"/>
    <property type="match status" value="1"/>
</dbReference>
<accession>A0A6N7XUS7</accession>
<evidence type="ECO:0000259" key="1">
    <source>
        <dbReference type="Pfam" id="PF02557"/>
    </source>
</evidence>
<feature type="domain" description="D-alanyl-D-alanine carboxypeptidase-like core" evidence="1">
    <location>
        <begin position="129"/>
        <end position="258"/>
    </location>
</feature>
<dbReference type="InterPro" id="IPR009045">
    <property type="entry name" value="Zn_M74/Hedgehog-like"/>
</dbReference>
<dbReference type="Gene3D" id="3.30.1380.10">
    <property type="match status" value="1"/>
</dbReference>
<dbReference type="PANTHER" id="PTHR34385">
    <property type="entry name" value="D-ALANYL-D-ALANINE CARBOXYPEPTIDASE"/>
    <property type="match status" value="1"/>
</dbReference>
<keyword evidence="3" id="KW-1185">Reference proteome</keyword>
<dbReference type="Pfam" id="PF02557">
    <property type="entry name" value="VanY"/>
    <property type="match status" value="1"/>
</dbReference>
<dbReference type="InterPro" id="IPR058193">
    <property type="entry name" value="VanY/YodJ_core_dom"/>
</dbReference>
<dbReference type="InterPro" id="IPR003709">
    <property type="entry name" value="VanY-like_core_dom"/>
</dbReference>
<proteinExistence type="predicted"/>
<dbReference type="AlphaFoldDB" id="A0A6N7XUS7"/>
<sequence>MINMKKKLIGVVTIGIAGVVAFNIFTTFKNKSIGSFSKNYHSSFAEKKDDLIIASTDTDGFTINNEEDNKVDLLENTTYEDENGNLIVKNTNDILVLANKQRNLPSDYKPEDLVIPNVRFPFEENLEKKYLRREAAEALEELFDAADNEGISLFAISGYRSYNTQKMLFENKSNKVGTEKANLLVAYPGQSEHQTGLAIDVSSQNVGFALEESFGQVKEGQWLEENAHNFGFIIRYQKETTDITGYSYEPWHIRYVGKETAKEIFEKNITLEEYLRAI</sequence>
<protein>
    <submittedName>
        <fullName evidence="2">M15 family metallopeptidase</fullName>
    </submittedName>
</protein>
<dbReference type="InterPro" id="IPR052179">
    <property type="entry name" value="DD-CPase-like"/>
</dbReference>
<dbReference type="PANTHER" id="PTHR34385:SF1">
    <property type="entry name" value="PEPTIDOGLYCAN L-ALANYL-D-GLUTAMATE ENDOPEPTIDASE CWLK"/>
    <property type="match status" value="1"/>
</dbReference>
<dbReference type="Proteomes" id="UP000469523">
    <property type="component" value="Unassembled WGS sequence"/>
</dbReference>
<dbReference type="GO" id="GO:0008233">
    <property type="term" value="F:peptidase activity"/>
    <property type="evidence" value="ECO:0007669"/>
    <property type="project" value="InterPro"/>
</dbReference>
<dbReference type="EMBL" id="VUNQ01000011">
    <property type="protein sequence ID" value="MSU01193.1"/>
    <property type="molecule type" value="Genomic_DNA"/>
</dbReference>
<evidence type="ECO:0000313" key="2">
    <source>
        <dbReference type="EMBL" id="MSU01193.1"/>
    </source>
</evidence>
<comment type="caution">
    <text evidence="2">The sequence shown here is derived from an EMBL/GenBank/DDBJ whole genome shotgun (WGS) entry which is preliminary data.</text>
</comment>
<evidence type="ECO:0000313" key="3">
    <source>
        <dbReference type="Proteomes" id="UP000469523"/>
    </source>
</evidence>
<name>A0A6N7XUS7_9FIRM</name>
<dbReference type="SUPFAM" id="SSF55166">
    <property type="entry name" value="Hedgehog/DD-peptidase"/>
    <property type="match status" value="1"/>
</dbReference>
<reference evidence="2 3" key="1">
    <citation type="submission" date="2019-09" db="EMBL/GenBank/DDBJ databases">
        <title>In-depth cultivation of the pig gut microbiome towards novel bacterial diversity and tailored functional studies.</title>
        <authorList>
            <person name="Wylensek D."/>
            <person name="Hitch T.C.A."/>
            <person name="Clavel T."/>
        </authorList>
    </citation>
    <scope>NUCLEOTIDE SEQUENCE [LARGE SCALE GENOMIC DNA]</scope>
    <source>
        <strain evidence="2 3">WCA3-693-APC-4?</strain>
    </source>
</reference>
<gene>
    <name evidence="2" type="ORF">FYJ83_06885</name>
</gene>
<organism evidence="2 3">
    <name type="scientific">Tissierella pigra</name>
    <dbReference type="NCBI Taxonomy" id="2607614"/>
    <lineage>
        <taxon>Bacteria</taxon>
        <taxon>Bacillati</taxon>
        <taxon>Bacillota</taxon>
        <taxon>Tissierellia</taxon>
        <taxon>Tissierellales</taxon>
        <taxon>Tissierellaceae</taxon>
        <taxon>Tissierella</taxon>
    </lineage>
</organism>
<dbReference type="GO" id="GO:0006508">
    <property type="term" value="P:proteolysis"/>
    <property type="evidence" value="ECO:0007669"/>
    <property type="project" value="InterPro"/>
</dbReference>